<reference evidence="2 3" key="1">
    <citation type="submission" date="2020-06" db="EMBL/GenBank/DDBJ databases">
        <title>Altererythrobacter lutimaris sp. nov., a marine bacterium isolated from a tidal flat.</title>
        <authorList>
            <person name="Kim D."/>
            <person name="Yoo Y."/>
            <person name="Kim J.-J."/>
        </authorList>
    </citation>
    <scope>NUCLEOTIDE SEQUENCE [LARGE SCALE GENOMIC DNA]</scope>
    <source>
        <strain evidence="2 3">JGD-16</strain>
    </source>
</reference>
<evidence type="ECO:0000259" key="1">
    <source>
        <dbReference type="Pfam" id="PF07238"/>
    </source>
</evidence>
<dbReference type="InterPro" id="IPR009875">
    <property type="entry name" value="PilZ_domain"/>
</dbReference>
<dbReference type="Proteomes" id="UP000546031">
    <property type="component" value="Unassembled WGS sequence"/>
</dbReference>
<sequence>MATAPDNRPIGSYSRQIPRDRRFKINRWVKIRQPNGDTLNAKISDISRTGCRIECMVKPDTDKPVTIMIDQAKRLNARIVWSSVGAYGCQFDVRLNDRELTEIVWI</sequence>
<dbReference type="AlphaFoldDB" id="A0A850H891"/>
<dbReference type="GO" id="GO:0035438">
    <property type="term" value="F:cyclic-di-GMP binding"/>
    <property type="evidence" value="ECO:0007669"/>
    <property type="project" value="InterPro"/>
</dbReference>
<evidence type="ECO:0000313" key="3">
    <source>
        <dbReference type="Proteomes" id="UP000546031"/>
    </source>
</evidence>
<dbReference type="EMBL" id="JABWTA010000001">
    <property type="protein sequence ID" value="NVE93750.1"/>
    <property type="molecule type" value="Genomic_DNA"/>
</dbReference>
<gene>
    <name evidence="2" type="ORF">HUO12_02450</name>
</gene>
<dbReference type="Pfam" id="PF07238">
    <property type="entry name" value="PilZ"/>
    <property type="match status" value="1"/>
</dbReference>
<keyword evidence="3" id="KW-1185">Reference proteome</keyword>
<dbReference type="Gene3D" id="2.40.10.220">
    <property type="entry name" value="predicted glycosyltransferase like domains"/>
    <property type="match status" value="1"/>
</dbReference>
<organism evidence="2 3">
    <name type="scientific">Altererythrobacter lutimaris</name>
    <dbReference type="NCBI Taxonomy" id="2743979"/>
    <lineage>
        <taxon>Bacteria</taxon>
        <taxon>Pseudomonadati</taxon>
        <taxon>Pseudomonadota</taxon>
        <taxon>Alphaproteobacteria</taxon>
        <taxon>Sphingomonadales</taxon>
        <taxon>Erythrobacteraceae</taxon>
        <taxon>Altererythrobacter</taxon>
    </lineage>
</organism>
<proteinExistence type="predicted"/>
<accession>A0A850H891</accession>
<dbReference type="RefSeq" id="WP_176272099.1">
    <property type="nucleotide sequence ID" value="NZ_JABWTA010000001.1"/>
</dbReference>
<evidence type="ECO:0000313" key="2">
    <source>
        <dbReference type="EMBL" id="NVE93750.1"/>
    </source>
</evidence>
<name>A0A850H891_9SPHN</name>
<comment type="caution">
    <text evidence="2">The sequence shown here is derived from an EMBL/GenBank/DDBJ whole genome shotgun (WGS) entry which is preliminary data.</text>
</comment>
<dbReference type="SUPFAM" id="SSF141371">
    <property type="entry name" value="PilZ domain-like"/>
    <property type="match status" value="1"/>
</dbReference>
<protein>
    <submittedName>
        <fullName evidence="2">PilZ domain-containing protein</fullName>
    </submittedName>
</protein>
<feature type="domain" description="PilZ" evidence="1">
    <location>
        <begin position="19"/>
        <end position="104"/>
    </location>
</feature>